<comment type="function">
    <text evidence="9">DNA helicase participates in several chromatin remodeling complexes, including the SWR1 and the INO80 complexes.</text>
</comment>
<dbReference type="InterPro" id="IPR042487">
    <property type="entry name" value="RuvBL1/2_DNA/RNA_bd_dom"/>
</dbReference>
<dbReference type="Pfam" id="PF06068">
    <property type="entry name" value="TIP49"/>
    <property type="match status" value="1"/>
</dbReference>
<sequence length="294" mass="33757">MYFARLPPLRLRRNGTCTFHIMHGTSELWHMTKMDHMGRDIRSVVWEISDQDLQASIRIFTGWDSKAGSCQYDSQDRAGREDSRMSDIICWASVERKDHYCIRYGADAGYRRTFAMIAASEVFSLSMSKIEAFRRSIGIRIKKKTELVEGVVVESQIDQSQAGAINTRKLSIKTTDIRTYEKMIDALLKEKGLTGDVRQAVWCQEEDVTLTADATSVLTSMAMQTTLRYSLNLISCAQMLARKRKAEQVGVEDLRRAYTYFMDEKRSVQWLKEQQGSLVFEEIPTTSEYLMDSS</sequence>
<evidence type="ECO:0000259" key="11">
    <source>
        <dbReference type="Pfam" id="PF17856"/>
    </source>
</evidence>
<organism evidence="12 13">
    <name type="scientific">Armillaria ostoyae</name>
    <name type="common">Armillaria root rot fungus</name>
    <dbReference type="NCBI Taxonomy" id="47428"/>
    <lineage>
        <taxon>Eukaryota</taxon>
        <taxon>Fungi</taxon>
        <taxon>Dikarya</taxon>
        <taxon>Basidiomycota</taxon>
        <taxon>Agaricomycotina</taxon>
        <taxon>Agaricomycetes</taxon>
        <taxon>Agaricomycetidae</taxon>
        <taxon>Agaricales</taxon>
        <taxon>Marasmiineae</taxon>
        <taxon>Physalacriaceae</taxon>
        <taxon>Armillaria</taxon>
    </lineage>
</organism>
<comment type="catalytic activity">
    <reaction evidence="9">
        <text>ATP + H2O = ADP + phosphate + H(+)</text>
        <dbReference type="Rhea" id="RHEA:13065"/>
        <dbReference type="ChEBI" id="CHEBI:15377"/>
        <dbReference type="ChEBI" id="CHEBI:15378"/>
        <dbReference type="ChEBI" id="CHEBI:30616"/>
        <dbReference type="ChEBI" id="CHEBI:43474"/>
        <dbReference type="ChEBI" id="CHEBI:456216"/>
        <dbReference type="EC" id="3.6.4.12"/>
    </reaction>
</comment>
<keyword evidence="1 9" id="KW-0547">Nucleotide-binding</keyword>
<protein>
    <recommendedName>
        <fullName evidence="9">RuvB-like helicase</fullName>
        <ecNumber evidence="9">3.6.4.12</ecNumber>
    </recommendedName>
</protein>
<evidence type="ECO:0000256" key="4">
    <source>
        <dbReference type="ARBA" id="ARBA00022840"/>
    </source>
</evidence>
<dbReference type="GO" id="GO:0006325">
    <property type="term" value="P:chromatin organization"/>
    <property type="evidence" value="ECO:0007669"/>
    <property type="project" value="UniProtKB-KW"/>
</dbReference>
<dbReference type="EMBL" id="FUEG01000020">
    <property type="protein sequence ID" value="SJL13423.1"/>
    <property type="molecule type" value="Genomic_DNA"/>
</dbReference>
<evidence type="ECO:0000256" key="8">
    <source>
        <dbReference type="ARBA" id="ARBA00023204"/>
    </source>
</evidence>
<evidence type="ECO:0000256" key="1">
    <source>
        <dbReference type="ARBA" id="ARBA00022741"/>
    </source>
</evidence>
<evidence type="ECO:0000256" key="9">
    <source>
        <dbReference type="RuleBase" id="RU363048"/>
    </source>
</evidence>
<keyword evidence="7 9" id="KW-0804">Transcription</keyword>
<dbReference type="GO" id="GO:0003678">
    <property type="term" value="F:DNA helicase activity"/>
    <property type="evidence" value="ECO:0007669"/>
    <property type="project" value="UniProtKB-EC"/>
</dbReference>
<dbReference type="GO" id="GO:0016887">
    <property type="term" value="F:ATP hydrolysis activity"/>
    <property type="evidence" value="ECO:0007669"/>
    <property type="project" value="RHEA"/>
</dbReference>
<proteinExistence type="inferred from homology"/>
<evidence type="ECO:0000259" key="10">
    <source>
        <dbReference type="Pfam" id="PF06068"/>
    </source>
</evidence>
<keyword evidence="13" id="KW-1185">Reference proteome</keyword>
<dbReference type="PANTHER" id="PTHR11093">
    <property type="entry name" value="RUVB-RELATED REPTIN AND PONTIN"/>
    <property type="match status" value="1"/>
</dbReference>
<evidence type="ECO:0000256" key="3">
    <source>
        <dbReference type="ARBA" id="ARBA00022801"/>
    </source>
</evidence>
<evidence type="ECO:0000256" key="2">
    <source>
        <dbReference type="ARBA" id="ARBA00022763"/>
    </source>
</evidence>
<accession>A0A284RXE7</accession>
<dbReference type="Proteomes" id="UP000219338">
    <property type="component" value="Unassembled WGS sequence"/>
</dbReference>
<comment type="similarity">
    <text evidence="9">Belongs to the RuvB family.</text>
</comment>
<evidence type="ECO:0000256" key="5">
    <source>
        <dbReference type="ARBA" id="ARBA00023015"/>
    </source>
</evidence>
<feature type="domain" description="RuvB-like AAA-lid" evidence="11">
    <location>
        <begin position="203"/>
        <end position="263"/>
    </location>
</feature>
<keyword evidence="2 9" id="KW-0227">DNA damage</keyword>
<dbReference type="InterPro" id="IPR027238">
    <property type="entry name" value="RuvB-like"/>
</dbReference>
<dbReference type="AlphaFoldDB" id="A0A284RXE7"/>
<evidence type="ECO:0000256" key="6">
    <source>
        <dbReference type="ARBA" id="ARBA00023159"/>
    </source>
</evidence>
<comment type="subcellular location">
    <subcellularLocation>
        <location evidence="9">Nucleus</location>
    </subcellularLocation>
</comment>
<dbReference type="InterPro" id="IPR041048">
    <property type="entry name" value="RuvB-like_C"/>
</dbReference>
<gene>
    <name evidence="12" type="ORF">ARMOST_16866</name>
</gene>
<keyword evidence="8 9" id="KW-0234">DNA repair</keyword>
<dbReference type="OrthoDB" id="3096366at2759"/>
<evidence type="ECO:0000313" key="13">
    <source>
        <dbReference type="Proteomes" id="UP000219338"/>
    </source>
</evidence>
<keyword evidence="3 9" id="KW-0378">Hydrolase</keyword>
<evidence type="ECO:0000256" key="7">
    <source>
        <dbReference type="ARBA" id="ARBA00023163"/>
    </source>
</evidence>
<dbReference type="Gene3D" id="2.40.50.360">
    <property type="entry name" value="RuvB-like helicase, domain II"/>
    <property type="match status" value="1"/>
</dbReference>
<reference evidence="13" key="1">
    <citation type="journal article" date="2017" name="Nat. Ecol. Evol.">
        <title>Genome expansion and lineage-specific genetic innovations in the forest pathogenic fungi Armillaria.</title>
        <authorList>
            <person name="Sipos G."/>
            <person name="Prasanna A.N."/>
            <person name="Walter M.C."/>
            <person name="O'Connor E."/>
            <person name="Balint B."/>
            <person name="Krizsan K."/>
            <person name="Kiss B."/>
            <person name="Hess J."/>
            <person name="Varga T."/>
            <person name="Slot J."/>
            <person name="Riley R."/>
            <person name="Boka B."/>
            <person name="Rigling D."/>
            <person name="Barry K."/>
            <person name="Lee J."/>
            <person name="Mihaltcheva S."/>
            <person name="LaButti K."/>
            <person name="Lipzen A."/>
            <person name="Waldron R."/>
            <person name="Moloney N.M."/>
            <person name="Sperisen C."/>
            <person name="Kredics L."/>
            <person name="Vagvoelgyi C."/>
            <person name="Patrignani A."/>
            <person name="Fitzpatrick D."/>
            <person name="Nagy I."/>
            <person name="Doyle S."/>
            <person name="Anderson J.B."/>
            <person name="Grigoriev I.V."/>
            <person name="Gueldener U."/>
            <person name="Muensterkoetter M."/>
            <person name="Nagy L.G."/>
        </authorList>
    </citation>
    <scope>NUCLEOTIDE SEQUENCE [LARGE SCALE GENOMIC DNA]</scope>
    <source>
        <strain evidence="13">C18/9</strain>
    </source>
</reference>
<feature type="domain" description="TIP49 P-loop" evidence="10">
    <location>
        <begin position="111"/>
        <end position="197"/>
    </location>
</feature>
<keyword evidence="5 9" id="KW-0805">Transcription regulation</keyword>
<dbReference type="Gene3D" id="1.10.8.60">
    <property type="match status" value="1"/>
</dbReference>
<dbReference type="EC" id="3.6.4.12" evidence="9"/>
<keyword evidence="9" id="KW-0156">Chromatin regulator</keyword>
<keyword evidence="9" id="KW-0539">Nucleus</keyword>
<keyword evidence="4 9" id="KW-0067">ATP-binding</keyword>
<dbReference type="GO" id="GO:0006281">
    <property type="term" value="P:DNA repair"/>
    <property type="evidence" value="ECO:0007669"/>
    <property type="project" value="UniProtKB-KW"/>
</dbReference>
<keyword evidence="9" id="KW-0347">Helicase</keyword>
<dbReference type="GO" id="GO:0005634">
    <property type="term" value="C:nucleus"/>
    <property type="evidence" value="ECO:0007669"/>
    <property type="project" value="UniProtKB-SubCell"/>
</dbReference>
<dbReference type="GO" id="GO:0005524">
    <property type="term" value="F:ATP binding"/>
    <property type="evidence" value="ECO:0007669"/>
    <property type="project" value="UniProtKB-KW"/>
</dbReference>
<dbReference type="Pfam" id="PF17856">
    <property type="entry name" value="TIP49_C"/>
    <property type="match status" value="1"/>
</dbReference>
<evidence type="ECO:0000313" key="12">
    <source>
        <dbReference type="EMBL" id="SJL13423.1"/>
    </source>
</evidence>
<keyword evidence="6" id="KW-0010">Activator</keyword>
<dbReference type="STRING" id="47428.A0A284RXE7"/>
<name>A0A284RXE7_ARMOS</name>
<dbReference type="InterPro" id="IPR010339">
    <property type="entry name" value="TIP49_P-loop"/>
</dbReference>